<organism evidence="2 3">
    <name type="scientific">Paractinoplanes abujensis</name>
    <dbReference type="NCBI Taxonomy" id="882441"/>
    <lineage>
        <taxon>Bacteria</taxon>
        <taxon>Bacillati</taxon>
        <taxon>Actinomycetota</taxon>
        <taxon>Actinomycetes</taxon>
        <taxon>Micromonosporales</taxon>
        <taxon>Micromonosporaceae</taxon>
        <taxon>Paractinoplanes</taxon>
    </lineage>
</organism>
<dbReference type="RefSeq" id="WP_184951798.1">
    <property type="nucleotide sequence ID" value="NZ_BOMC01000087.1"/>
</dbReference>
<dbReference type="AlphaFoldDB" id="A0A7W7G1Y3"/>
<keyword evidence="3" id="KW-1185">Reference proteome</keyword>
<dbReference type="PROSITE" id="PS51257">
    <property type="entry name" value="PROKAR_LIPOPROTEIN"/>
    <property type="match status" value="1"/>
</dbReference>
<comment type="caution">
    <text evidence="2">The sequence shown here is derived from an EMBL/GenBank/DDBJ whole genome shotgun (WGS) entry which is preliminary data.</text>
</comment>
<sequence>MSERSTRRTRPPHTVMAACVLIGIACVLFFVTLVRDDDLQGAGYVIGSLLICSAVGYSFVVKLLQRSRGIAWLVMAVAAVQVLAAPAEWQYQHTISADGVLRALVGGTIAVLLALPPSRAWFRPRTTAS</sequence>
<dbReference type="EMBL" id="JACHMF010000001">
    <property type="protein sequence ID" value="MBB4693144.1"/>
    <property type="molecule type" value="Genomic_DNA"/>
</dbReference>
<accession>A0A7W7G1Y3</accession>
<keyword evidence="1" id="KW-1133">Transmembrane helix</keyword>
<name>A0A7W7G1Y3_9ACTN</name>
<proteinExistence type="predicted"/>
<dbReference type="Proteomes" id="UP000542742">
    <property type="component" value="Unassembled WGS sequence"/>
</dbReference>
<feature type="transmembrane region" description="Helical" evidence="1">
    <location>
        <begin position="69"/>
        <end position="87"/>
    </location>
</feature>
<protein>
    <submittedName>
        <fullName evidence="2">Uncharacterized protein</fullName>
    </submittedName>
</protein>
<keyword evidence="1" id="KW-0472">Membrane</keyword>
<keyword evidence="1" id="KW-0812">Transmembrane</keyword>
<evidence type="ECO:0000313" key="3">
    <source>
        <dbReference type="Proteomes" id="UP000542742"/>
    </source>
</evidence>
<feature type="transmembrane region" description="Helical" evidence="1">
    <location>
        <begin position="99"/>
        <end position="115"/>
    </location>
</feature>
<reference evidence="2 3" key="1">
    <citation type="submission" date="2020-08" db="EMBL/GenBank/DDBJ databases">
        <title>Sequencing the genomes of 1000 actinobacteria strains.</title>
        <authorList>
            <person name="Klenk H.-P."/>
        </authorList>
    </citation>
    <scope>NUCLEOTIDE SEQUENCE [LARGE SCALE GENOMIC DNA]</scope>
    <source>
        <strain evidence="2 3">DSM 45518</strain>
    </source>
</reference>
<gene>
    <name evidence="2" type="ORF">BKA14_003292</name>
</gene>
<evidence type="ECO:0000256" key="1">
    <source>
        <dbReference type="SAM" id="Phobius"/>
    </source>
</evidence>
<feature type="transmembrane region" description="Helical" evidence="1">
    <location>
        <begin position="12"/>
        <end position="35"/>
    </location>
</feature>
<feature type="transmembrane region" description="Helical" evidence="1">
    <location>
        <begin position="41"/>
        <end position="60"/>
    </location>
</feature>
<evidence type="ECO:0000313" key="2">
    <source>
        <dbReference type="EMBL" id="MBB4693144.1"/>
    </source>
</evidence>